<dbReference type="GO" id="GO:0016787">
    <property type="term" value="F:hydrolase activity"/>
    <property type="evidence" value="ECO:0007669"/>
    <property type="project" value="UniProtKB-KW"/>
</dbReference>
<dbReference type="InterPro" id="IPR012338">
    <property type="entry name" value="Beta-lactam/transpept-like"/>
</dbReference>
<keyword evidence="1" id="KW-0378">Hydrolase</keyword>
<sequence>MSQGPGVPGPPAALGGAGDPAACSALERVLAAAVPGVCSAAVAAVAAGGEVAAVAAVGEAVRYAGVSEELVPERPPARHDSLFDLASVTKLFTTAVVLSLAEDGLVGLDDPVAALLPACYGGHPEITLRHLLTHTAGLPPGRRADLEIPGEGAGVHASRMECVLSTAPLHAAGERYLYSDVGMITVGRVAELAGGAPLDELVRSRVTGPLGLADTVYRPGGPLLSRTVATEHKTERPRSGCVRGEVHDETAYGLGGVAGHAGIFSTAGDLLRFAETLRGGGGPVLRPDTVAEMTRDQGIEGDGFRHGLGVRIGDPAIVGPLPDAYGHSGFTGTSLVVDPARELTVVLLTNNVHPLRGRPGIRALRHAVAAEALRLT</sequence>
<dbReference type="AlphaFoldDB" id="A0A8J3RVE2"/>
<dbReference type="PANTHER" id="PTHR43283:SF11">
    <property type="entry name" value="BETA-LACTAMASE-RELATED DOMAIN-CONTAINING PROTEIN"/>
    <property type="match status" value="1"/>
</dbReference>
<dbReference type="SUPFAM" id="SSF56601">
    <property type="entry name" value="beta-lactamase/transpeptidase-like"/>
    <property type="match status" value="1"/>
</dbReference>
<protein>
    <recommendedName>
        <fullName evidence="2">Beta-lactamase-related domain-containing protein</fullName>
    </recommendedName>
</protein>
<keyword evidence="4" id="KW-1185">Reference proteome</keyword>
<evidence type="ECO:0000259" key="2">
    <source>
        <dbReference type="Pfam" id="PF00144"/>
    </source>
</evidence>
<comment type="caution">
    <text evidence="3">The sequence shown here is derived from an EMBL/GenBank/DDBJ whole genome shotgun (WGS) entry which is preliminary data.</text>
</comment>
<reference evidence="3 4" key="1">
    <citation type="submission" date="2021-01" db="EMBL/GenBank/DDBJ databases">
        <title>Whole genome shotgun sequence of Planobispora longispora NBRC 13918.</title>
        <authorList>
            <person name="Komaki H."/>
            <person name="Tamura T."/>
        </authorList>
    </citation>
    <scope>NUCLEOTIDE SEQUENCE [LARGE SCALE GENOMIC DNA]</scope>
    <source>
        <strain evidence="3 4">NBRC 13918</strain>
    </source>
</reference>
<dbReference type="RefSeq" id="WP_239317549.1">
    <property type="nucleotide sequence ID" value="NZ_BOOH01000057.1"/>
</dbReference>
<dbReference type="InterPro" id="IPR050789">
    <property type="entry name" value="Diverse_Enzym_Activities"/>
</dbReference>
<dbReference type="Pfam" id="PF00144">
    <property type="entry name" value="Beta-lactamase"/>
    <property type="match status" value="1"/>
</dbReference>
<dbReference type="Proteomes" id="UP000616724">
    <property type="component" value="Unassembled WGS sequence"/>
</dbReference>
<accession>A0A8J3RVE2</accession>
<evidence type="ECO:0000313" key="4">
    <source>
        <dbReference type="Proteomes" id="UP000616724"/>
    </source>
</evidence>
<dbReference type="InterPro" id="IPR001466">
    <property type="entry name" value="Beta-lactam-related"/>
</dbReference>
<organism evidence="3 4">
    <name type="scientific">Planobispora longispora</name>
    <dbReference type="NCBI Taxonomy" id="28887"/>
    <lineage>
        <taxon>Bacteria</taxon>
        <taxon>Bacillati</taxon>
        <taxon>Actinomycetota</taxon>
        <taxon>Actinomycetes</taxon>
        <taxon>Streptosporangiales</taxon>
        <taxon>Streptosporangiaceae</taxon>
        <taxon>Planobispora</taxon>
    </lineage>
</organism>
<evidence type="ECO:0000256" key="1">
    <source>
        <dbReference type="ARBA" id="ARBA00022801"/>
    </source>
</evidence>
<dbReference type="EMBL" id="BOOH01000057">
    <property type="protein sequence ID" value="GIH80259.1"/>
    <property type="molecule type" value="Genomic_DNA"/>
</dbReference>
<feature type="domain" description="Beta-lactamase-related" evidence="2">
    <location>
        <begin position="42"/>
        <end position="368"/>
    </location>
</feature>
<dbReference type="PANTHER" id="PTHR43283">
    <property type="entry name" value="BETA-LACTAMASE-RELATED"/>
    <property type="match status" value="1"/>
</dbReference>
<proteinExistence type="predicted"/>
<dbReference type="Gene3D" id="3.40.710.10">
    <property type="entry name" value="DD-peptidase/beta-lactamase superfamily"/>
    <property type="match status" value="1"/>
</dbReference>
<name>A0A8J3RVE2_9ACTN</name>
<evidence type="ECO:0000313" key="3">
    <source>
        <dbReference type="EMBL" id="GIH80259.1"/>
    </source>
</evidence>
<gene>
    <name evidence="3" type="ORF">Plo01_66880</name>
</gene>